<reference evidence="1 2" key="1">
    <citation type="submission" date="2024-11" db="EMBL/GenBank/DDBJ databases">
        <authorList>
            <person name="Heng Y.C."/>
            <person name="Lim A.C.H."/>
            <person name="Lee J.K.Y."/>
            <person name="Kittelmann S."/>
        </authorList>
    </citation>
    <scope>NUCLEOTIDE SEQUENCE [LARGE SCALE GENOMIC DNA]</scope>
    <source>
        <strain evidence="1 2">WILCCON 0114</strain>
    </source>
</reference>
<dbReference type="EMBL" id="JBJIAA010000009">
    <property type="protein sequence ID" value="MFL0251197.1"/>
    <property type="molecule type" value="Genomic_DNA"/>
</dbReference>
<name>A0ABW8THD4_9CLOT</name>
<keyword evidence="2" id="KW-1185">Reference proteome</keyword>
<evidence type="ECO:0000313" key="2">
    <source>
        <dbReference type="Proteomes" id="UP001623592"/>
    </source>
</evidence>
<comment type="caution">
    <text evidence="1">The sequence shown here is derived from an EMBL/GenBank/DDBJ whole genome shotgun (WGS) entry which is preliminary data.</text>
</comment>
<protein>
    <recommendedName>
        <fullName evidence="3">Lipoprotein</fullName>
    </recommendedName>
</protein>
<accession>A0ABW8THD4</accession>
<dbReference type="RefSeq" id="WP_406787851.1">
    <property type="nucleotide sequence ID" value="NZ_JBJIAA010000009.1"/>
</dbReference>
<gene>
    <name evidence="1" type="ORF">ACJDT4_12245</name>
</gene>
<proteinExistence type="predicted"/>
<sequence length="174" mass="20770">MTKKLKVIFISILVIITLVSICINNVQLNRNIYCNDLHIKKSKQDLMSKTNDYNLDDMEKHLDYLENKDENSKEKNKISEVIEKVYVPKVRILFRSNPFDARIETENYKFYINNEITFTLENKFTNINNAFLNYENEVSLRFKEIEKETYAFETTFNKNIENSLKNLKTTMNKL</sequence>
<dbReference type="Proteomes" id="UP001623592">
    <property type="component" value="Unassembled WGS sequence"/>
</dbReference>
<evidence type="ECO:0008006" key="3">
    <source>
        <dbReference type="Google" id="ProtNLM"/>
    </source>
</evidence>
<organism evidence="1 2">
    <name type="scientific">Clostridium neuense</name>
    <dbReference type="NCBI Taxonomy" id="1728934"/>
    <lineage>
        <taxon>Bacteria</taxon>
        <taxon>Bacillati</taxon>
        <taxon>Bacillota</taxon>
        <taxon>Clostridia</taxon>
        <taxon>Eubacteriales</taxon>
        <taxon>Clostridiaceae</taxon>
        <taxon>Clostridium</taxon>
    </lineage>
</organism>
<evidence type="ECO:0000313" key="1">
    <source>
        <dbReference type="EMBL" id="MFL0251197.1"/>
    </source>
</evidence>